<evidence type="ECO:0000313" key="2">
    <source>
        <dbReference type="EMBL" id="BCZ44675.1"/>
    </source>
</evidence>
<feature type="transmembrane region" description="Helical" evidence="1">
    <location>
        <begin position="72"/>
        <end position="89"/>
    </location>
</feature>
<dbReference type="RefSeq" id="WP_224036337.1">
    <property type="nucleotide sequence ID" value="NZ_AP024849.1"/>
</dbReference>
<reference evidence="3" key="1">
    <citation type="submission" date="2021-07" db="EMBL/GenBank/DDBJ databases">
        <title>Complete genome sequencing of a Clostridium isolate.</title>
        <authorList>
            <person name="Ueki A."/>
            <person name="Tonouchi A."/>
        </authorList>
    </citation>
    <scope>NUCLEOTIDE SEQUENCE [LARGE SCALE GENOMIC DNA]</scope>
    <source>
        <strain evidence="3">C5S11</strain>
    </source>
</reference>
<dbReference type="Proteomes" id="UP000824633">
    <property type="component" value="Chromosome"/>
</dbReference>
<dbReference type="EMBL" id="AP024849">
    <property type="protein sequence ID" value="BCZ44675.1"/>
    <property type="molecule type" value="Genomic_DNA"/>
</dbReference>
<accession>A0ABN6IUW1</accession>
<organism evidence="2 3">
    <name type="scientific">Clostridium gelidum</name>
    <dbReference type="NCBI Taxonomy" id="704125"/>
    <lineage>
        <taxon>Bacteria</taxon>
        <taxon>Bacillati</taxon>
        <taxon>Bacillota</taxon>
        <taxon>Clostridia</taxon>
        <taxon>Eubacteriales</taxon>
        <taxon>Clostridiaceae</taxon>
        <taxon>Clostridium</taxon>
    </lineage>
</organism>
<keyword evidence="1" id="KW-0472">Membrane</keyword>
<evidence type="ECO:0008006" key="4">
    <source>
        <dbReference type="Google" id="ProtNLM"/>
    </source>
</evidence>
<gene>
    <name evidence="2" type="ORF">psyc5s11_07420</name>
</gene>
<keyword evidence="1" id="KW-0812">Transmembrane</keyword>
<protein>
    <recommendedName>
        <fullName evidence="4">DUF5673 domain-containing protein</fullName>
    </recommendedName>
</protein>
<feature type="transmembrane region" description="Helical" evidence="1">
    <location>
        <begin position="7"/>
        <end position="26"/>
    </location>
</feature>
<evidence type="ECO:0000256" key="1">
    <source>
        <dbReference type="SAM" id="Phobius"/>
    </source>
</evidence>
<proteinExistence type="predicted"/>
<sequence length="208" mass="25195">MKFNEKILGWVVIVLIWGIGALSYKFSWVIYILYPLFIITILFVLVSDIISLKKGYYCKEKKLSIKVSYYRYIENIIFILLLILNLNTTDVEKDRNIFILFIIFFIINLAIEYIKNYKIYFLENGIFIDSFVFNKKVIPYSKIEKLNFIEYQKGKFLLDIQLEKSFDTKDHEYKIKEKDKRDIISFINDFIDKEKIIETKEYKEDKLW</sequence>
<feature type="transmembrane region" description="Helical" evidence="1">
    <location>
        <begin position="95"/>
        <end position="114"/>
    </location>
</feature>
<keyword evidence="1" id="KW-1133">Transmembrane helix</keyword>
<name>A0ABN6IUW1_9CLOT</name>
<evidence type="ECO:0000313" key="3">
    <source>
        <dbReference type="Proteomes" id="UP000824633"/>
    </source>
</evidence>
<keyword evidence="3" id="KW-1185">Reference proteome</keyword>
<feature type="transmembrane region" description="Helical" evidence="1">
    <location>
        <begin position="32"/>
        <end position="52"/>
    </location>
</feature>